<evidence type="ECO:0000256" key="3">
    <source>
        <dbReference type="ARBA" id="ARBA00022989"/>
    </source>
</evidence>
<dbReference type="Pfam" id="PF00924">
    <property type="entry name" value="MS_channel_2nd"/>
    <property type="match status" value="1"/>
</dbReference>
<evidence type="ECO:0000313" key="8">
    <source>
        <dbReference type="Proteomes" id="UP000186914"/>
    </source>
</evidence>
<feature type="transmembrane region" description="Helical" evidence="5">
    <location>
        <begin position="68"/>
        <end position="86"/>
    </location>
</feature>
<keyword evidence="2 5" id="KW-0812">Transmembrane</keyword>
<dbReference type="GO" id="GO:0008381">
    <property type="term" value="F:mechanosensitive monoatomic ion channel activity"/>
    <property type="evidence" value="ECO:0007669"/>
    <property type="project" value="InterPro"/>
</dbReference>
<evidence type="ECO:0000259" key="6">
    <source>
        <dbReference type="Pfam" id="PF00924"/>
    </source>
</evidence>
<reference evidence="8" key="1">
    <citation type="submission" date="2017-01" db="EMBL/GenBank/DDBJ databases">
        <authorList>
            <person name="Varghese N."/>
            <person name="Submissions S."/>
        </authorList>
    </citation>
    <scope>NUCLEOTIDE SEQUENCE [LARGE SCALE GENOMIC DNA]</scope>
    <source>
        <strain evidence="8">CGMCC 1.7737</strain>
    </source>
</reference>
<dbReference type="PANTHER" id="PTHR30221:SF20">
    <property type="entry name" value="SMALL-CONDUCTANCE MECHANOSENSITIVE CHANNEL"/>
    <property type="match status" value="1"/>
</dbReference>
<evidence type="ECO:0000313" key="7">
    <source>
        <dbReference type="EMBL" id="SIR14860.1"/>
    </source>
</evidence>
<dbReference type="InterPro" id="IPR023408">
    <property type="entry name" value="MscS_beta-dom_sf"/>
</dbReference>
<proteinExistence type="predicted"/>
<dbReference type="InterPro" id="IPR010920">
    <property type="entry name" value="LSM_dom_sf"/>
</dbReference>
<dbReference type="GO" id="GO:0016020">
    <property type="term" value="C:membrane"/>
    <property type="evidence" value="ECO:0007669"/>
    <property type="project" value="UniProtKB-SubCell"/>
</dbReference>
<dbReference type="Proteomes" id="UP000186914">
    <property type="component" value="Unassembled WGS sequence"/>
</dbReference>
<dbReference type="InterPro" id="IPR045275">
    <property type="entry name" value="MscS_archaea/bacteria_type"/>
</dbReference>
<dbReference type="InterPro" id="IPR006685">
    <property type="entry name" value="MscS_channel_2nd"/>
</dbReference>
<dbReference type="Gene3D" id="1.10.287.1260">
    <property type="match status" value="1"/>
</dbReference>
<dbReference type="SUPFAM" id="SSF50182">
    <property type="entry name" value="Sm-like ribonucleoproteins"/>
    <property type="match status" value="1"/>
</dbReference>
<name>A0A1N6YJV6_9EURY</name>
<accession>A0A1N6YJV6</accession>
<evidence type="ECO:0000256" key="5">
    <source>
        <dbReference type="SAM" id="Phobius"/>
    </source>
</evidence>
<feature type="transmembrane region" description="Helical" evidence="5">
    <location>
        <begin position="167"/>
        <end position="191"/>
    </location>
</feature>
<dbReference type="InterPro" id="IPR008910">
    <property type="entry name" value="MSC_TM_helix"/>
</dbReference>
<gene>
    <name evidence="7" type="ORF">SAMN05421858_1601</name>
</gene>
<feature type="transmembrane region" description="Helical" evidence="5">
    <location>
        <begin position="143"/>
        <end position="161"/>
    </location>
</feature>
<dbReference type="AlphaFoldDB" id="A0A1N6YJV6"/>
<keyword evidence="8" id="KW-1185">Reference proteome</keyword>
<dbReference type="Pfam" id="PF05552">
    <property type="entry name" value="MS_channel_1st_1"/>
    <property type="match status" value="1"/>
</dbReference>
<dbReference type="Gene3D" id="2.30.30.60">
    <property type="match status" value="1"/>
</dbReference>
<evidence type="ECO:0000256" key="1">
    <source>
        <dbReference type="ARBA" id="ARBA00004370"/>
    </source>
</evidence>
<evidence type="ECO:0000256" key="2">
    <source>
        <dbReference type="ARBA" id="ARBA00022692"/>
    </source>
</evidence>
<dbReference type="EMBL" id="FTNO01000001">
    <property type="protein sequence ID" value="SIR14860.1"/>
    <property type="molecule type" value="Genomic_DNA"/>
</dbReference>
<comment type="subcellular location">
    <subcellularLocation>
        <location evidence="1">Membrane</location>
    </subcellularLocation>
</comment>
<organism evidence="7 8">
    <name type="scientific">Haladaptatus litoreus</name>
    <dbReference type="NCBI Taxonomy" id="553468"/>
    <lineage>
        <taxon>Archaea</taxon>
        <taxon>Methanobacteriati</taxon>
        <taxon>Methanobacteriota</taxon>
        <taxon>Stenosarchaea group</taxon>
        <taxon>Halobacteria</taxon>
        <taxon>Halobacteriales</taxon>
        <taxon>Haladaptataceae</taxon>
        <taxon>Haladaptatus</taxon>
    </lineage>
</organism>
<protein>
    <submittedName>
        <fullName evidence="7">Mechanosensitive ion channel</fullName>
    </submittedName>
</protein>
<feature type="transmembrane region" description="Helical" evidence="5">
    <location>
        <begin position="98"/>
        <end position="122"/>
    </location>
</feature>
<feature type="transmembrane region" description="Helical" evidence="5">
    <location>
        <begin position="13"/>
        <end position="32"/>
    </location>
</feature>
<keyword evidence="4 5" id="KW-0472">Membrane</keyword>
<evidence type="ECO:0000256" key="4">
    <source>
        <dbReference type="ARBA" id="ARBA00023136"/>
    </source>
</evidence>
<feature type="domain" description="Mechanosensitive ion channel MscS" evidence="6">
    <location>
        <begin position="193"/>
        <end position="249"/>
    </location>
</feature>
<sequence length="258" mass="28581">MQPDWQVLLYEEYRIVLAILILIAGGVAGYLLGRLNRRILRAAGVHEVVEGTPFERTARSLGTTTVSLIARLTSWFIYGVAILLALNTAELPLSTQLFWQIILFTPQLFVAALVFIIGFVVADKAELMVSERLRSVKLPEVSVLPRIVKYSIVYVSTLIALSQVNVATLTLIVLFAAYVLAVIVFGAVAFWDLLRSSAAGIYLLLNQPYGIGDEIRVAGNQGIVQEIDMFVTHIENDGEEFILPNHLVMRNGAVRLRN</sequence>
<dbReference type="OrthoDB" id="313107at2157"/>
<dbReference type="PANTHER" id="PTHR30221">
    <property type="entry name" value="SMALL-CONDUCTANCE MECHANOSENSITIVE CHANNEL"/>
    <property type="match status" value="1"/>
</dbReference>
<dbReference type="RefSeq" id="WP_076429462.1">
    <property type="nucleotide sequence ID" value="NZ_FTNO01000001.1"/>
</dbReference>
<keyword evidence="3 5" id="KW-1133">Transmembrane helix</keyword>